<dbReference type="InterPro" id="IPR058624">
    <property type="entry name" value="MdtA-like_HH"/>
</dbReference>
<dbReference type="Pfam" id="PF25944">
    <property type="entry name" value="Beta-barrel_RND"/>
    <property type="match status" value="1"/>
</dbReference>
<evidence type="ECO:0000259" key="8">
    <source>
        <dbReference type="Pfam" id="PF25967"/>
    </source>
</evidence>
<evidence type="ECO:0000256" key="4">
    <source>
        <dbReference type="SAM" id="MobiDB-lite"/>
    </source>
</evidence>
<evidence type="ECO:0000256" key="3">
    <source>
        <dbReference type="SAM" id="Coils"/>
    </source>
</evidence>
<evidence type="ECO:0000259" key="7">
    <source>
        <dbReference type="Pfam" id="PF25944"/>
    </source>
</evidence>
<dbReference type="PANTHER" id="PTHR30158:SF3">
    <property type="entry name" value="MULTIDRUG EFFLUX PUMP SUBUNIT ACRA-RELATED"/>
    <property type="match status" value="1"/>
</dbReference>
<sequence length="423" mass="44284">MIPAFSQSIATVRHGRPTAALAKLVRSAFIGVAVLGLAGCGGGDDAAKGGPAGPGAQGPVTVGYVTVQPTSVPMVTELAARTSAYETSQVRPQVSGVIEKRYFTEGSVVKKGQTLYRIDPSLYEASASQARANLHSAQATLAAAQAKADRYKPLAKIEAVSQQDYTDAEAQARQAAAAVEQARAALRTAQINVRFTRVPAPITGRIGRSLATVGALVTQNQSDPLAVIQRLDPIYVDIRQSSADLLALRRSLQHDDGVVPASASVRLRLEDGSMYGQTGTVEFAEAMVDESTGTVTLRARFPNPEGVLLPGMFVRAIFSQAVDTKAFLVPQAGVTRDPKGNASVLIVGKDNKAVKQGVTAPRTQGNKWVVTKGLNAGDKIIVQGTAKIRPNQPIKPVPADTPQKLQVKQPGDEKANAAANAGG</sequence>
<comment type="subcellular location">
    <subcellularLocation>
        <location evidence="1">Cell envelope</location>
    </subcellularLocation>
</comment>
<dbReference type="Gene3D" id="1.10.287.470">
    <property type="entry name" value="Helix hairpin bin"/>
    <property type="match status" value="1"/>
</dbReference>
<dbReference type="SUPFAM" id="SSF111369">
    <property type="entry name" value="HlyD-like secretion proteins"/>
    <property type="match status" value="1"/>
</dbReference>
<dbReference type="InterPro" id="IPR006143">
    <property type="entry name" value="RND_pump_MFP"/>
</dbReference>
<dbReference type="Gene3D" id="2.40.420.20">
    <property type="match status" value="1"/>
</dbReference>
<feature type="domain" description="Multidrug resistance protein MdtA-like C-terminal permuted SH3" evidence="8">
    <location>
        <begin position="326"/>
        <end position="385"/>
    </location>
</feature>
<dbReference type="Pfam" id="PF25876">
    <property type="entry name" value="HH_MFP_RND"/>
    <property type="match status" value="1"/>
</dbReference>
<keyword evidence="10" id="KW-1185">Reference proteome</keyword>
<evidence type="ECO:0000313" key="9">
    <source>
        <dbReference type="EMBL" id="MBR0551659.1"/>
    </source>
</evidence>
<dbReference type="GO" id="GO:0005886">
    <property type="term" value="C:plasma membrane"/>
    <property type="evidence" value="ECO:0007669"/>
    <property type="project" value="UniProtKB-SubCell"/>
</dbReference>
<evidence type="ECO:0000259" key="5">
    <source>
        <dbReference type="Pfam" id="PF25876"/>
    </source>
</evidence>
<dbReference type="InterPro" id="IPR058627">
    <property type="entry name" value="MdtA-like_C"/>
</dbReference>
<protein>
    <submittedName>
        <fullName evidence="9">Efflux RND transporter periplasmic adaptor subunit</fullName>
    </submittedName>
</protein>
<organism evidence="9 10">
    <name type="scientific">Stakelama marina</name>
    <dbReference type="NCBI Taxonomy" id="2826939"/>
    <lineage>
        <taxon>Bacteria</taxon>
        <taxon>Pseudomonadati</taxon>
        <taxon>Pseudomonadota</taxon>
        <taxon>Alphaproteobacteria</taxon>
        <taxon>Sphingomonadales</taxon>
        <taxon>Sphingomonadaceae</taxon>
        <taxon>Stakelama</taxon>
    </lineage>
</organism>
<evidence type="ECO:0000259" key="6">
    <source>
        <dbReference type="Pfam" id="PF25917"/>
    </source>
</evidence>
<keyword evidence="3" id="KW-0175">Coiled coil</keyword>
<feature type="coiled-coil region" evidence="3">
    <location>
        <begin position="127"/>
        <end position="192"/>
    </location>
</feature>
<accession>A0A8T4IH87</accession>
<dbReference type="Gene3D" id="2.40.50.100">
    <property type="match status" value="1"/>
</dbReference>
<dbReference type="InterPro" id="IPR058626">
    <property type="entry name" value="MdtA-like_b-barrel"/>
</dbReference>
<dbReference type="PANTHER" id="PTHR30158">
    <property type="entry name" value="ACRA/E-RELATED COMPONENT OF DRUG EFFLUX TRANSPORTER"/>
    <property type="match status" value="1"/>
</dbReference>
<dbReference type="NCBIfam" id="TIGR01730">
    <property type="entry name" value="RND_mfp"/>
    <property type="match status" value="1"/>
</dbReference>
<feature type="region of interest" description="Disordered" evidence="4">
    <location>
        <begin position="389"/>
        <end position="423"/>
    </location>
</feature>
<dbReference type="Pfam" id="PF25917">
    <property type="entry name" value="BSH_RND"/>
    <property type="match status" value="1"/>
</dbReference>
<gene>
    <name evidence="9" type="ORF">J7S20_03960</name>
</gene>
<feature type="domain" description="Multidrug resistance protein MdtA-like beta-barrel" evidence="7">
    <location>
        <begin position="233"/>
        <end position="317"/>
    </location>
</feature>
<dbReference type="Pfam" id="PF25967">
    <property type="entry name" value="RND-MFP_C"/>
    <property type="match status" value="1"/>
</dbReference>
<name>A0A8T4IH87_9SPHN</name>
<comment type="caution">
    <text evidence="9">The sequence shown here is derived from an EMBL/GenBank/DDBJ whole genome shotgun (WGS) entry which is preliminary data.</text>
</comment>
<comment type="similarity">
    <text evidence="2">Belongs to the membrane fusion protein (MFP) (TC 8.A.1) family.</text>
</comment>
<evidence type="ECO:0000313" key="10">
    <source>
        <dbReference type="Proteomes" id="UP000676996"/>
    </source>
</evidence>
<feature type="domain" description="Multidrug resistance protein MdtA-like barrel-sandwich hybrid" evidence="6">
    <location>
        <begin position="87"/>
        <end position="229"/>
    </location>
</feature>
<feature type="domain" description="Multidrug resistance protein MdtA-like alpha-helical hairpin" evidence="5">
    <location>
        <begin position="128"/>
        <end position="196"/>
    </location>
</feature>
<dbReference type="Proteomes" id="UP000676996">
    <property type="component" value="Unassembled WGS sequence"/>
</dbReference>
<dbReference type="AlphaFoldDB" id="A0A8T4IH87"/>
<dbReference type="FunFam" id="2.40.420.20:FF:000001">
    <property type="entry name" value="Efflux RND transporter periplasmic adaptor subunit"/>
    <property type="match status" value="1"/>
</dbReference>
<dbReference type="GO" id="GO:0022857">
    <property type="term" value="F:transmembrane transporter activity"/>
    <property type="evidence" value="ECO:0007669"/>
    <property type="project" value="InterPro"/>
</dbReference>
<dbReference type="EMBL" id="JAGRQC010000001">
    <property type="protein sequence ID" value="MBR0551659.1"/>
    <property type="molecule type" value="Genomic_DNA"/>
</dbReference>
<proteinExistence type="inferred from homology"/>
<evidence type="ECO:0000256" key="2">
    <source>
        <dbReference type="ARBA" id="ARBA00009477"/>
    </source>
</evidence>
<dbReference type="Gene3D" id="2.40.30.170">
    <property type="match status" value="1"/>
</dbReference>
<evidence type="ECO:0000256" key="1">
    <source>
        <dbReference type="ARBA" id="ARBA00004196"/>
    </source>
</evidence>
<dbReference type="GO" id="GO:0046677">
    <property type="term" value="P:response to antibiotic"/>
    <property type="evidence" value="ECO:0007669"/>
    <property type="project" value="TreeGrafter"/>
</dbReference>
<dbReference type="InterPro" id="IPR058625">
    <property type="entry name" value="MdtA-like_BSH"/>
</dbReference>
<reference evidence="9" key="1">
    <citation type="submission" date="2021-04" db="EMBL/GenBank/DDBJ databases">
        <title>Ouciella asimina sp. nov., isolated from the surface seawater in the hydrothermal field of Okinawa Trough.</title>
        <authorList>
            <person name="Shuang W."/>
        </authorList>
    </citation>
    <scope>NUCLEOTIDE SEQUENCE</scope>
    <source>
        <strain evidence="9">LXI357</strain>
    </source>
</reference>